<sequence length="102" mass="12000">KENIESFLIRVMQSIMCYGMHQDAKRLEQLHQQPDMEDEPRAKTTPTPSMEFYRMNTEQRVFEVEFGKEQGDLHNWLTARMDKEELKKGHGTDSVKSVAPRT</sequence>
<dbReference type="Proteomes" id="UP001432322">
    <property type="component" value="Unassembled WGS sequence"/>
</dbReference>
<feature type="region of interest" description="Disordered" evidence="1">
    <location>
        <begin position="83"/>
        <end position="102"/>
    </location>
</feature>
<evidence type="ECO:0000256" key="1">
    <source>
        <dbReference type="SAM" id="MobiDB-lite"/>
    </source>
</evidence>
<name>A0AAV5WPD1_9BILA</name>
<keyword evidence="3" id="KW-1185">Reference proteome</keyword>
<dbReference type="AlphaFoldDB" id="A0AAV5WPD1"/>
<dbReference type="EMBL" id="BTSY01000006">
    <property type="protein sequence ID" value="GMT33866.1"/>
    <property type="molecule type" value="Genomic_DNA"/>
</dbReference>
<gene>
    <name evidence="2" type="ORF">PFISCL1PPCAC_25163</name>
</gene>
<feature type="non-terminal residue" evidence="2">
    <location>
        <position position="1"/>
    </location>
</feature>
<accession>A0AAV5WPD1</accession>
<reference evidence="2" key="1">
    <citation type="submission" date="2023-10" db="EMBL/GenBank/DDBJ databases">
        <title>Genome assembly of Pristionchus species.</title>
        <authorList>
            <person name="Yoshida K."/>
            <person name="Sommer R.J."/>
        </authorList>
    </citation>
    <scope>NUCLEOTIDE SEQUENCE</scope>
    <source>
        <strain evidence="2">RS5133</strain>
    </source>
</reference>
<proteinExistence type="predicted"/>
<feature type="non-terminal residue" evidence="2">
    <location>
        <position position="102"/>
    </location>
</feature>
<protein>
    <submittedName>
        <fullName evidence="2">Uncharacterized protein</fullName>
    </submittedName>
</protein>
<feature type="region of interest" description="Disordered" evidence="1">
    <location>
        <begin position="29"/>
        <end position="48"/>
    </location>
</feature>
<evidence type="ECO:0000313" key="3">
    <source>
        <dbReference type="Proteomes" id="UP001432322"/>
    </source>
</evidence>
<comment type="caution">
    <text evidence="2">The sequence shown here is derived from an EMBL/GenBank/DDBJ whole genome shotgun (WGS) entry which is preliminary data.</text>
</comment>
<evidence type="ECO:0000313" key="2">
    <source>
        <dbReference type="EMBL" id="GMT33866.1"/>
    </source>
</evidence>
<organism evidence="2 3">
    <name type="scientific">Pristionchus fissidentatus</name>
    <dbReference type="NCBI Taxonomy" id="1538716"/>
    <lineage>
        <taxon>Eukaryota</taxon>
        <taxon>Metazoa</taxon>
        <taxon>Ecdysozoa</taxon>
        <taxon>Nematoda</taxon>
        <taxon>Chromadorea</taxon>
        <taxon>Rhabditida</taxon>
        <taxon>Rhabditina</taxon>
        <taxon>Diplogasteromorpha</taxon>
        <taxon>Diplogasteroidea</taxon>
        <taxon>Neodiplogasteridae</taxon>
        <taxon>Pristionchus</taxon>
    </lineage>
</organism>
<feature type="compositionally biased region" description="Basic and acidic residues" evidence="1">
    <location>
        <begin position="83"/>
        <end position="93"/>
    </location>
</feature>